<proteinExistence type="predicted"/>
<keyword evidence="2" id="KW-1185">Reference proteome</keyword>
<dbReference type="AlphaFoldDB" id="A0A369I490"/>
<reference evidence="1 2" key="1">
    <citation type="submission" date="2018-07" db="EMBL/GenBank/DDBJ databases">
        <title>Genome analysis of Runella aurantiaca.</title>
        <authorList>
            <person name="Yang X."/>
        </authorList>
    </citation>
    <scope>NUCLEOTIDE SEQUENCE [LARGE SCALE GENOMIC DNA]</scope>
    <source>
        <strain evidence="1 2">YX9</strain>
    </source>
</reference>
<dbReference type="RefSeq" id="WP_114463122.1">
    <property type="nucleotide sequence ID" value="NZ_QPIW01000022.1"/>
</dbReference>
<dbReference type="Proteomes" id="UP000253141">
    <property type="component" value="Unassembled WGS sequence"/>
</dbReference>
<evidence type="ECO:0000313" key="1">
    <source>
        <dbReference type="EMBL" id="RDB03862.1"/>
    </source>
</evidence>
<organism evidence="1 2">
    <name type="scientific">Runella aurantiaca</name>
    <dbReference type="NCBI Taxonomy" id="2282308"/>
    <lineage>
        <taxon>Bacteria</taxon>
        <taxon>Pseudomonadati</taxon>
        <taxon>Bacteroidota</taxon>
        <taxon>Cytophagia</taxon>
        <taxon>Cytophagales</taxon>
        <taxon>Spirosomataceae</taxon>
        <taxon>Runella</taxon>
    </lineage>
</organism>
<sequence>MIENEITQKIIGCAIEVHRELGPGLLESAYEECLFYVLNQNQIYTERQKAMPLLFKGVHLDCGYRLDLFIERKVIVELKAVEAINDVHKAQLMTYMKLAKCKVGLLINFNVVRLKDGIVRWII</sequence>
<dbReference type="InterPro" id="IPR026350">
    <property type="entry name" value="GxxExxY"/>
</dbReference>
<name>A0A369I490_9BACT</name>
<gene>
    <name evidence="1" type="ORF">DVG78_21670</name>
</gene>
<dbReference type="Pfam" id="PF13366">
    <property type="entry name" value="PDDEXK_3"/>
    <property type="match status" value="1"/>
</dbReference>
<evidence type="ECO:0000313" key="2">
    <source>
        <dbReference type="Proteomes" id="UP000253141"/>
    </source>
</evidence>
<accession>A0A369I490</accession>
<dbReference type="NCBIfam" id="TIGR04256">
    <property type="entry name" value="GxxExxY"/>
    <property type="match status" value="1"/>
</dbReference>
<dbReference type="EMBL" id="QPIW01000022">
    <property type="protein sequence ID" value="RDB03862.1"/>
    <property type="molecule type" value="Genomic_DNA"/>
</dbReference>
<dbReference type="OrthoDB" id="1119698at2"/>
<protein>
    <submittedName>
        <fullName evidence="1">GxxExxY protein</fullName>
    </submittedName>
</protein>
<comment type="caution">
    <text evidence="1">The sequence shown here is derived from an EMBL/GenBank/DDBJ whole genome shotgun (WGS) entry which is preliminary data.</text>
</comment>